<dbReference type="Proteomes" id="UP001431784">
    <property type="component" value="Unassembled WGS sequence"/>
</dbReference>
<reference evidence="2" key="1">
    <citation type="submission" date="2023-02" db="EMBL/GenBank/DDBJ databases">
        <title>Description of Roseinatronobacter alkalisoli sp. nov., an alkaliphilic bacerium isolated from soda soil.</title>
        <authorList>
            <person name="Wei W."/>
        </authorList>
    </citation>
    <scope>NUCLEOTIDE SEQUENCE</scope>
    <source>
        <strain evidence="2">HJB301</strain>
    </source>
</reference>
<gene>
    <name evidence="2" type="ORF">PUT78_11475</name>
</gene>
<keyword evidence="1" id="KW-1133">Transmembrane helix</keyword>
<dbReference type="RefSeq" id="WP_274352401.1">
    <property type="nucleotide sequence ID" value="NZ_JAQZSM010000009.1"/>
</dbReference>
<feature type="transmembrane region" description="Helical" evidence="1">
    <location>
        <begin position="43"/>
        <end position="61"/>
    </location>
</feature>
<dbReference type="InterPro" id="IPR019253">
    <property type="entry name" value="DUF2244_TM"/>
</dbReference>
<evidence type="ECO:0000313" key="3">
    <source>
        <dbReference type="Proteomes" id="UP001431784"/>
    </source>
</evidence>
<accession>A0ABT5T9C7</accession>
<dbReference type="Pfam" id="PF10003">
    <property type="entry name" value="DUF2244"/>
    <property type="match status" value="1"/>
</dbReference>
<dbReference type="EMBL" id="JAQZSM010000009">
    <property type="protein sequence ID" value="MDD7971722.1"/>
    <property type="molecule type" value="Genomic_DNA"/>
</dbReference>
<protein>
    <submittedName>
        <fullName evidence="2">DUF2244 domain-containing protein</fullName>
    </submittedName>
</protein>
<keyword evidence="1" id="KW-0472">Membrane</keyword>
<feature type="transmembrane region" description="Helical" evidence="1">
    <location>
        <begin position="67"/>
        <end position="86"/>
    </location>
</feature>
<evidence type="ECO:0000313" key="2">
    <source>
        <dbReference type="EMBL" id="MDD7971722.1"/>
    </source>
</evidence>
<comment type="caution">
    <text evidence="2">The sequence shown here is derived from an EMBL/GenBank/DDBJ whole genome shotgun (WGS) entry which is preliminary data.</text>
</comment>
<keyword evidence="1" id="KW-0812">Transmembrane</keyword>
<keyword evidence="3" id="KW-1185">Reference proteome</keyword>
<sequence length="184" mass="20486">MPAYWTITPKAPGTAPGAFALTSAAGAEYRLDLRPNISMGNRGFVRVISISALFLALPLIAVLGTPVLWGLLPFMGLVLWALWYALMRNRSERETLYETLRLTRDAFELTHVTPHRPAQHWQANPFWVRISLQEKGGPVENYLTLREGGGGGGGGREVELGRFLSPDERATLHDDLSRALRHLR</sequence>
<evidence type="ECO:0000256" key="1">
    <source>
        <dbReference type="SAM" id="Phobius"/>
    </source>
</evidence>
<organism evidence="2 3">
    <name type="scientific">Roseinatronobacter alkalisoli</name>
    <dbReference type="NCBI Taxonomy" id="3028235"/>
    <lineage>
        <taxon>Bacteria</taxon>
        <taxon>Pseudomonadati</taxon>
        <taxon>Pseudomonadota</taxon>
        <taxon>Alphaproteobacteria</taxon>
        <taxon>Rhodobacterales</taxon>
        <taxon>Paracoccaceae</taxon>
        <taxon>Roseinatronobacter</taxon>
    </lineage>
</organism>
<proteinExistence type="predicted"/>
<name>A0ABT5T9C7_9RHOB</name>